<evidence type="ECO:0000256" key="1">
    <source>
        <dbReference type="ARBA" id="ARBA00022679"/>
    </source>
</evidence>
<dbReference type="GO" id="GO:0016787">
    <property type="term" value="F:hydrolase activity"/>
    <property type="evidence" value="ECO:0007669"/>
    <property type="project" value="UniProtKB-KW"/>
</dbReference>
<evidence type="ECO:0000256" key="2">
    <source>
        <dbReference type="ARBA" id="ARBA00023315"/>
    </source>
</evidence>
<dbReference type="Proteomes" id="UP001465153">
    <property type="component" value="Unassembled WGS sequence"/>
</dbReference>
<feature type="domain" description="Poly-beta-hydroxybutyrate polymerase N-terminal" evidence="4">
    <location>
        <begin position="58"/>
        <end position="96"/>
    </location>
</feature>
<name>A0ABQ0A5S5_9GAMM</name>
<dbReference type="PANTHER" id="PTHR36837:SF5">
    <property type="entry name" value="POLY-3-HYDROXYBUTYRATE SYNTHASE"/>
    <property type="match status" value="1"/>
</dbReference>
<reference evidence="5 6" key="1">
    <citation type="submission" date="2024-04" db="EMBL/GenBank/DDBJ databases">
        <title>Draft genome sequence of Sessilibacter corallicola NBRC 116591.</title>
        <authorList>
            <person name="Miyakawa T."/>
            <person name="Kusuya Y."/>
            <person name="Miura T."/>
        </authorList>
    </citation>
    <scope>NUCLEOTIDE SEQUENCE [LARGE SCALE GENOMIC DNA]</scope>
    <source>
        <strain evidence="5 6">KU-00831-HH</strain>
    </source>
</reference>
<dbReference type="InterPro" id="IPR029058">
    <property type="entry name" value="AB_hydrolase_fold"/>
</dbReference>
<protein>
    <submittedName>
        <fullName evidence="5">Alpha/beta fold hydrolase</fullName>
    </submittedName>
</protein>
<dbReference type="InterPro" id="IPR022211">
    <property type="entry name" value="PHBC_N"/>
</dbReference>
<evidence type="ECO:0000259" key="3">
    <source>
        <dbReference type="Pfam" id="PF07167"/>
    </source>
</evidence>
<keyword evidence="6" id="KW-1185">Reference proteome</keyword>
<dbReference type="EMBL" id="BAABWN010000002">
    <property type="protein sequence ID" value="GAA6166976.1"/>
    <property type="molecule type" value="Genomic_DNA"/>
</dbReference>
<accession>A0ABQ0A5S5</accession>
<evidence type="ECO:0000313" key="5">
    <source>
        <dbReference type="EMBL" id="GAA6166976.1"/>
    </source>
</evidence>
<dbReference type="Pfam" id="PF12551">
    <property type="entry name" value="PHBC_N"/>
    <property type="match status" value="1"/>
</dbReference>
<sequence length="641" mass="72492">MNESFVLPQSTVFPNGLEFLTDLSTDYFPMIDGLRPMQCLLEDVSLSLDAPSEMMGENLDRAVHAMMARFTLGVSPGSVMEAYADWFAHLAIAPGKQWQLLEHWTQKNIQLFNYGLCSALWSQGEACAGPVGNDRRFAHGGWQTWPFNLIHQSFLLKEQWWSEATTGVRGVSKHHEKMVEFGTRQLLDTFSPSNNFFTNPEVIQATITEGGTNLLRGWMNWWDDWQRAVTGKRPAGCEDYQVGKNIAVTPGNVVFRNKLIELIQYSPSTPQTNKVPLLVVPAWIMKYYILDLSESNSFFNYLVQQGFTVFTISWKNPTSEDRDLSMDDYRVLGIEAALDAIEAITGESEIHTAGYCLGGTLLSIAAATQARQDKQSNSGSDTLTDSSKQHKRRIKSVCLLAAQTDFAEAGELMLFVDQSQITFLEDMMWHQGVLDNEQMAGAFQMLRSNDLIWSRMIREYMLGERSGVNDLMAWNSDSTRMPYKMHSEYLRKLFLENQLSQGHYLVDEKPISITDIRAPIFAVGTEKDHVAPWQSVYKIHILSDTDVTFVLTSGGHNAGIVSEPGHPRRRFRQSTRTAEDSYIDPNSWFDQTPVQQGSWWPQYVAWLTEIEKENIDPIEAGNASKGYPVLGDAPGTYVFQQ</sequence>
<organism evidence="5 6">
    <name type="scientific">Sessilibacter corallicola</name>
    <dbReference type="NCBI Taxonomy" id="2904075"/>
    <lineage>
        <taxon>Bacteria</taxon>
        <taxon>Pseudomonadati</taxon>
        <taxon>Pseudomonadota</taxon>
        <taxon>Gammaproteobacteria</taxon>
        <taxon>Cellvibrionales</taxon>
        <taxon>Cellvibrionaceae</taxon>
        <taxon>Sessilibacter</taxon>
    </lineage>
</organism>
<dbReference type="InterPro" id="IPR051321">
    <property type="entry name" value="PHA/PHB_synthase"/>
</dbReference>
<dbReference type="RefSeq" id="WP_353301749.1">
    <property type="nucleotide sequence ID" value="NZ_BAABWN010000002.1"/>
</dbReference>
<comment type="caution">
    <text evidence="5">The sequence shown here is derived from an EMBL/GenBank/DDBJ whole genome shotgun (WGS) entry which is preliminary data.</text>
</comment>
<dbReference type="Gene3D" id="3.40.50.1820">
    <property type="entry name" value="alpha/beta hydrolase"/>
    <property type="match status" value="1"/>
</dbReference>
<proteinExistence type="predicted"/>
<keyword evidence="1" id="KW-0808">Transferase</keyword>
<feature type="domain" description="Poly-beta-hydroxybutyrate polymerase N-terminal" evidence="3">
    <location>
        <begin position="133"/>
        <end position="302"/>
    </location>
</feature>
<keyword evidence="5" id="KW-0378">Hydrolase</keyword>
<dbReference type="InterPro" id="IPR010941">
    <property type="entry name" value="PhaC_N"/>
</dbReference>
<evidence type="ECO:0000313" key="6">
    <source>
        <dbReference type="Proteomes" id="UP001465153"/>
    </source>
</evidence>
<evidence type="ECO:0000259" key="4">
    <source>
        <dbReference type="Pfam" id="PF12551"/>
    </source>
</evidence>
<dbReference type="SUPFAM" id="SSF53474">
    <property type="entry name" value="alpha/beta-Hydrolases"/>
    <property type="match status" value="1"/>
</dbReference>
<dbReference type="PANTHER" id="PTHR36837">
    <property type="entry name" value="POLY(3-HYDROXYALKANOATE) POLYMERASE SUBUNIT PHAC"/>
    <property type="match status" value="1"/>
</dbReference>
<keyword evidence="2" id="KW-0012">Acyltransferase</keyword>
<gene>
    <name evidence="5" type="ORF">NBRC116591_07860</name>
</gene>
<dbReference type="Pfam" id="PF07167">
    <property type="entry name" value="PhaC_N"/>
    <property type="match status" value="1"/>
</dbReference>